<proteinExistence type="predicted"/>
<gene>
    <name evidence="1" type="ORF">SNE40_019814</name>
</gene>
<dbReference type="Proteomes" id="UP001347796">
    <property type="component" value="Unassembled WGS sequence"/>
</dbReference>
<sequence length="673" mass="73468">MTKDDENAVSSSDMVMVGIPVTYVTSSTQGTQLFANPTVKSELLENQTSDLVNPGAVLTTLNSNHSTLQNLLATPINNPVYNSLDQIQIITVNTPSDLLAGGFTDGTGRLLQVLPSGLGTGSEYATIIAVQDPSEYLQLKDDTTDITENSEMVESLVSADGVSTDLSNVVSSESVAQILMPPPPPPVTSQQVELPPDCPSWAARLKDCEKIGDSYRGYVESEVDLDLLLTYHKQQTQSFWGTRQSPSPGKPSTRLMWKSQYVPFDGIPFVNTGSRAVVQECQYGPRRKGNCKSKGDPDTRKFKQTCPARIYVKKVRKFPEFAVDFLYLDKKSLKAAMDRAFQELKQRGIEGLGQERHYVQLPTEKAHQFHDEGPVGSLLTTAPSKTVDTFPEEEEEIPQPGLSDSNIHPKLAIKIRELVAAGETGVYTIRKQLRCYVTKDMYPGTDMPERHDWTLFPTVNNIKNHIHQALKDIENGTLALTATTVNVEIITNTEASALPPHSSDTLGAGEPIVWPRVSGTPIPETVTVTLTQNAGDDGHHVISRIETHLSDGTTHVSNTITPETAQLLSRLHPGMFPAGSLLQNGDLVVGSTMSNTMVEDTDHTVMDTSHVESGLGSTEPPLHIVDETCPHIMEEDEPLQSKTDDLNDTSMVIGTYDCTCDSAMDPLESATNL</sequence>
<accession>A0AAN8IZ14</accession>
<protein>
    <recommendedName>
        <fullName evidence="3">Calcium-responsive transcription factor</fullName>
    </recommendedName>
</protein>
<evidence type="ECO:0000313" key="1">
    <source>
        <dbReference type="EMBL" id="KAK6168617.1"/>
    </source>
</evidence>
<dbReference type="EMBL" id="JAZGQO010000015">
    <property type="protein sequence ID" value="KAK6168617.1"/>
    <property type="molecule type" value="Genomic_DNA"/>
</dbReference>
<dbReference type="GO" id="GO:0000981">
    <property type="term" value="F:DNA-binding transcription factor activity, RNA polymerase II-specific"/>
    <property type="evidence" value="ECO:0007669"/>
    <property type="project" value="TreeGrafter"/>
</dbReference>
<dbReference type="InterPro" id="IPR029309">
    <property type="entry name" value="CaRF"/>
</dbReference>
<keyword evidence="2" id="KW-1185">Reference proteome</keyword>
<dbReference type="PANTHER" id="PTHR14694">
    <property type="entry name" value="CALCIUM-RESPONSIVE TRANSCRIPTION FACTOR"/>
    <property type="match status" value="1"/>
</dbReference>
<dbReference type="AlphaFoldDB" id="A0AAN8IZ14"/>
<dbReference type="GO" id="GO:0005634">
    <property type="term" value="C:nucleus"/>
    <property type="evidence" value="ECO:0007669"/>
    <property type="project" value="TreeGrafter"/>
</dbReference>
<evidence type="ECO:0008006" key="3">
    <source>
        <dbReference type="Google" id="ProtNLM"/>
    </source>
</evidence>
<comment type="caution">
    <text evidence="1">The sequence shown here is derived from an EMBL/GenBank/DDBJ whole genome shotgun (WGS) entry which is preliminary data.</text>
</comment>
<organism evidence="1 2">
    <name type="scientific">Patella caerulea</name>
    <name type="common">Rayed Mediterranean limpet</name>
    <dbReference type="NCBI Taxonomy" id="87958"/>
    <lineage>
        <taxon>Eukaryota</taxon>
        <taxon>Metazoa</taxon>
        <taxon>Spiralia</taxon>
        <taxon>Lophotrochozoa</taxon>
        <taxon>Mollusca</taxon>
        <taxon>Gastropoda</taxon>
        <taxon>Patellogastropoda</taxon>
        <taxon>Patelloidea</taxon>
        <taxon>Patellidae</taxon>
        <taxon>Patella</taxon>
    </lineage>
</organism>
<dbReference type="Pfam" id="PF15299">
    <property type="entry name" value="ALS2CR8"/>
    <property type="match status" value="1"/>
</dbReference>
<dbReference type="GO" id="GO:0000978">
    <property type="term" value="F:RNA polymerase II cis-regulatory region sequence-specific DNA binding"/>
    <property type="evidence" value="ECO:0007669"/>
    <property type="project" value="TreeGrafter"/>
</dbReference>
<reference evidence="1 2" key="1">
    <citation type="submission" date="2024-01" db="EMBL/GenBank/DDBJ databases">
        <title>The genome of the rayed Mediterranean limpet Patella caerulea (Linnaeus, 1758).</title>
        <authorList>
            <person name="Anh-Thu Weber A."/>
            <person name="Halstead-Nussloch G."/>
        </authorList>
    </citation>
    <scope>NUCLEOTIDE SEQUENCE [LARGE SCALE GENOMIC DNA]</scope>
    <source>
        <strain evidence="1">AATW-2023a</strain>
        <tissue evidence="1">Whole specimen</tissue>
    </source>
</reference>
<name>A0AAN8IZ14_PATCE</name>
<evidence type="ECO:0000313" key="2">
    <source>
        <dbReference type="Proteomes" id="UP001347796"/>
    </source>
</evidence>
<dbReference type="PANTHER" id="PTHR14694:SF1">
    <property type="entry name" value="CALCIUM-RESPONSIVE TRANSCRIPTION FACTOR"/>
    <property type="match status" value="1"/>
</dbReference>